<dbReference type="Proteomes" id="UP000464495">
    <property type="component" value="Chromosome"/>
</dbReference>
<dbReference type="InterPro" id="IPR001647">
    <property type="entry name" value="HTH_TetR"/>
</dbReference>
<evidence type="ECO:0000256" key="2">
    <source>
        <dbReference type="ARBA" id="ARBA00023125"/>
    </source>
</evidence>
<dbReference type="Gene3D" id="1.10.357.10">
    <property type="entry name" value="Tetracycline Repressor, domain 2"/>
    <property type="match status" value="1"/>
</dbReference>
<dbReference type="InterPro" id="IPR049484">
    <property type="entry name" value="Rv0078-like_C"/>
</dbReference>
<dbReference type="AlphaFoldDB" id="A0A6P1SWS4"/>
<keyword evidence="1" id="KW-0805">Transcription regulation</keyword>
<dbReference type="EMBL" id="CP046620">
    <property type="protein sequence ID" value="QHQ34207.1"/>
    <property type="molecule type" value="Genomic_DNA"/>
</dbReference>
<dbReference type="PRINTS" id="PR00455">
    <property type="entry name" value="HTHTETR"/>
</dbReference>
<dbReference type="PANTHER" id="PTHR30055">
    <property type="entry name" value="HTH-TYPE TRANSCRIPTIONAL REGULATOR RUTR"/>
    <property type="match status" value="1"/>
</dbReference>
<dbReference type="PANTHER" id="PTHR30055:SF234">
    <property type="entry name" value="HTH-TYPE TRANSCRIPTIONAL REGULATOR BETI"/>
    <property type="match status" value="1"/>
</dbReference>
<dbReference type="Pfam" id="PF00440">
    <property type="entry name" value="TetR_N"/>
    <property type="match status" value="1"/>
</dbReference>
<evidence type="ECO:0000256" key="1">
    <source>
        <dbReference type="ARBA" id="ARBA00023015"/>
    </source>
</evidence>
<gene>
    <name evidence="6" type="ORF">GO499_02880</name>
</gene>
<keyword evidence="2 4" id="KW-0238">DNA-binding</keyword>
<dbReference type="GO" id="GO:0003700">
    <property type="term" value="F:DNA-binding transcription factor activity"/>
    <property type="evidence" value="ECO:0007669"/>
    <property type="project" value="TreeGrafter"/>
</dbReference>
<dbReference type="KEGG" id="amaq:GO499_02880"/>
<organism evidence="6 7">
    <name type="scientific">Algicella marina</name>
    <dbReference type="NCBI Taxonomy" id="2683284"/>
    <lineage>
        <taxon>Bacteria</taxon>
        <taxon>Pseudomonadati</taxon>
        <taxon>Pseudomonadota</taxon>
        <taxon>Alphaproteobacteria</taxon>
        <taxon>Rhodobacterales</taxon>
        <taxon>Paracoccaceae</taxon>
        <taxon>Algicella</taxon>
    </lineage>
</organism>
<evidence type="ECO:0000256" key="4">
    <source>
        <dbReference type="PROSITE-ProRule" id="PRU00335"/>
    </source>
</evidence>
<reference evidence="6 7" key="1">
    <citation type="submission" date="2019-12" db="EMBL/GenBank/DDBJ databases">
        <title>Complete genome sequence of Algicella marina strain 9Alg 56(T) isolated from the red alga Tichocarpus crinitus.</title>
        <authorList>
            <person name="Kim S.-G."/>
            <person name="Nedashkovskaya O.I."/>
        </authorList>
    </citation>
    <scope>NUCLEOTIDE SEQUENCE [LARGE SCALE GENOMIC DNA]</scope>
    <source>
        <strain evidence="6 7">9Alg 56</strain>
    </source>
</reference>
<dbReference type="InterPro" id="IPR050109">
    <property type="entry name" value="HTH-type_TetR-like_transc_reg"/>
</dbReference>
<evidence type="ECO:0000259" key="5">
    <source>
        <dbReference type="PROSITE" id="PS50977"/>
    </source>
</evidence>
<dbReference type="Pfam" id="PF21351">
    <property type="entry name" value="TetR_C_41"/>
    <property type="match status" value="1"/>
</dbReference>
<evidence type="ECO:0000313" key="7">
    <source>
        <dbReference type="Proteomes" id="UP000464495"/>
    </source>
</evidence>
<dbReference type="InterPro" id="IPR009057">
    <property type="entry name" value="Homeodomain-like_sf"/>
</dbReference>
<dbReference type="SUPFAM" id="SSF46689">
    <property type="entry name" value="Homeodomain-like"/>
    <property type="match status" value="1"/>
</dbReference>
<dbReference type="PROSITE" id="PS50977">
    <property type="entry name" value="HTH_TETR_2"/>
    <property type="match status" value="1"/>
</dbReference>
<accession>A0A6P1SWS4</accession>
<feature type="DNA-binding region" description="H-T-H motif" evidence="4">
    <location>
        <begin position="35"/>
        <end position="54"/>
    </location>
</feature>
<evidence type="ECO:0000313" key="6">
    <source>
        <dbReference type="EMBL" id="QHQ34207.1"/>
    </source>
</evidence>
<keyword evidence="7" id="KW-1185">Reference proteome</keyword>
<dbReference type="GO" id="GO:0000976">
    <property type="term" value="F:transcription cis-regulatory region binding"/>
    <property type="evidence" value="ECO:0007669"/>
    <property type="project" value="TreeGrafter"/>
</dbReference>
<sequence>MQERRSNADRRAETRTALVRAARERFATHGYANTGTPDLVAAAGVTRGALYHHFRDKQDLFRAVITAEAEAVATTIDRATQGTSPGNEALRTGADAFFAAMAIPGRTRLMLVEGPAVLGPAAMREIDTATGAATLRHAIAAAAPPGTPSSDIDARADLASAMFDRAALAIDTGTPAEPYRQALHEILFGLILNHTRGPDG</sequence>
<protein>
    <submittedName>
        <fullName evidence="6">TetR family transcriptional regulator</fullName>
    </submittedName>
</protein>
<name>A0A6P1SWS4_9RHOB</name>
<dbReference type="RefSeq" id="WP_161860778.1">
    <property type="nucleotide sequence ID" value="NZ_CP046620.1"/>
</dbReference>
<feature type="domain" description="HTH tetR-type" evidence="5">
    <location>
        <begin position="12"/>
        <end position="72"/>
    </location>
</feature>
<keyword evidence="3" id="KW-0804">Transcription</keyword>
<proteinExistence type="predicted"/>
<evidence type="ECO:0000256" key="3">
    <source>
        <dbReference type="ARBA" id="ARBA00023163"/>
    </source>
</evidence>